<dbReference type="EMBL" id="CAUYUJ010017405">
    <property type="protein sequence ID" value="CAK0874568.1"/>
    <property type="molecule type" value="Genomic_DNA"/>
</dbReference>
<dbReference type="Pfam" id="PF03372">
    <property type="entry name" value="Exo_endo_phos"/>
    <property type="match status" value="1"/>
</dbReference>
<dbReference type="Proteomes" id="UP001189429">
    <property type="component" value="Unassembled WGS sequence"/>
</dbReference>
<dbReference type="SUPFAM" id="SSF56219">
    <property type="entry name" value="DNase I-like"/>
    <property type="match status" value="1"/>
</dbReference>
<gene>
    <name evidence="3" type="ORF">PCOR1329_LOCUS59413</name>
</gene>
<dbReference type="InterPro" id="IPR005135">
    <property type="entry name" value="Endo/exonuclease/phosphatase"/>
</dbReference>
<feature type="region of interest" description="Disordered" evidence="1">
    <location>
        <begin position="288"/>
        <end position="310"/>
    </location>
</feature>
<reference evidence="3" key="1">
    <citation type="submission" date="2023-10" db="EMBL/GenBank/DDBJ databases">
        <authorList>
            <person name="Chen Y."/>
            <person name="Shah S."/>
            <person name="Dougan E. K."/>
            <person name="Thang M."/>
            <person name="Chan C."/>
        </authorList>
    </citation>
    <scope>NUCLEOTIDE SEQUENCE [LARGE SCALE GENOMIC DNA]</scope>
</reference>
<name>A0ABN9VMQ5_9DINO</name>
<organism evidence="3 4">
    <name type="scientific">Prorocentrum cordatum</name>
    <dbReference type="NCBI Taxonomy" id="2364126"/>
    <lineage>
        <taxon>Eukaryota</taxon>
        <taxon>Sar</taxon>
        <taxon>Alveolata</taxon>
        <taxon>Dinophyceae</taxon>
        <taxon>Prorocentrales</taxon>
        <taxon>Prorocentraceae</taxon>
        <taxon>Prorocentrum</taxon>
    </lineage>
</organism>
<keyword evidence="4" id="KW-1185">Reference proteome</keyword>
<dbReference type="PANTHER" id="PTHR12121:SF101">
    <property type="entry name" value="ENDONUCLEASE_EXONUCLEASE_PHOSPHATASE DOMAIN-CONTAINING PROTEIN"/>
    <property type="match status" value="1"/>
</dbReference>
<feature type="region of interest" description="Disordered" evidence="1">
    <location>
        <begin position="23"/>
        <end position="43"/>
    </location>
</feature>
<dbReference type="InterPro" id="IPR036691">
    <property type="entry name" value="Endo/exonu/phosph_ase_sf"/>
</dbReference>
<evidence type="ECO:0000256" key="1">
    <source>
        <dbReference type="SAM" id="MobiDB-lite"/>
    </source>
</evidence>
<evidence type="ECO:0000259" key="2">
    <source>
        <dbReference type="Pfam" id="PF03372"/>
    </source>
</evidence>
<evidence type="ECO:0000313" key="4">
    <source>
        <dbReference type="Proteomes" id="UP001189429"/>
    </source>
</evidence>
<sequence>MGPLHRELRRVRPLAWRAWPPRGPHRSAAALPSGGRELSSQAGPGSRFRVVTYNVLNPSLCTSHSYPHCDPAQIDERLRLTRILERLDRAIAASPYATVLCLQEVNEAWACRLHAHFQPRGYHLIYAPTPWYAYDPMGVCLVWSNSAFDLQDAEVRRVVEPGQSTAPAPPPSWWSWLKGRAAAVLGGTAPEVDPWTIARRRPNRYAAARLRFRCSGQQVCVATYHMPALFGSALLEQVMAVHAAAVAGLARRFAGEQPLVLAGDFNVQPGAPAHSLLEGSVALGQIVPEPLPAGGSTPSAEEGASPRQRLRSAYQEGHGAEPAFTIRSWRADAESPFVGTLDYIFVGDDIRVMGAVDLPCAAQFADSDAFPSAEEPSDHLLLAADLAVGCAE</sequence>
<dbReference type="PANTHER" id="PTHR12121">
    <property type="entry name" value="CARBON CATABOLITE REPRESSOR PROTEIN 4"/>
    <property type="match status" value="1"/>
</dbReference>
<feature type="domain" description="Endonuclease/exonuclease/phosphatase" evidence="2">
    <location>
        <begin position="52"/>
        <end position="379"/>
    </location>
</feature>
<comment type="caution">
    <text evidence="3">The sequence shown here is derived from an EMBL/GenBank/DDBJ whole genome shotgun (WGS) entry which is preliminary data.</text>
</comment>
<dbReference type="InterPro" id="IPR050410">
    <property type="entry name" value="CCR4/nocturin_mRNA_transcr"/>
</dbReference>
<protein>
    <recommendedName>
        <fullName evidence="2">Endonuclease/exonuclease/phosphatase domain-containing protein</fullName>
    </recommendedName>
</protein>
<proteinExistence type="predicted"/>
<accession>A0ABN9VMQ5</accession>
<evidence type="ECO:0000313" key="3">
    <source>
        <dbReference type="EMBL" id="CAK0874568.1"/>
    </source>
</evidence>
<dbReference type="Gene3D" id="3.60.10.10">
    <property type="entry name" value="Endonuclease/exonuclease/phosphatase"/>
    <property type="match status" value="1"/>
</dbReference>